<evidence type="ECO:0000256" key="4">
    <source>
        <dbReference type="ARBA" id="ARBA00023024"/>
    </source>
</evidence>
<dbReference type="InterPro" id="IPR001223">
    <property type="entry name" value="Glyco_hydro18_cat"/>
</dbReference>
<comment type="similarity">
    <text evidence="7">Belongs to the glycosyl hydrolase 18 family.</text>
</comment>
<comment type="catalytic activity">
    <reaction evidence="1">
        <text>Random endo-hydrolysis of N-acetyl-beta-D-glucosaminide (1-&gt;4)-beta-linkages in chitin and chitodextrins.</text>
        <dbReference type="EC" id="3.2.1.14"/>
    </reaction>
</comment>
<organism evidence="10 11">
    <name type="scientific">Cellulomonas rhizosphaerae</name>
    <dbReference type="NCBI Taxonomy" id="2293719"/>
    <lineage>
        <taxon>Bacteria</taxon>
        <taxon>Bacillati</taxon>
        <taxon>Actinomycetota</taxon>
        <taxon>Actinomycetes</taxon>
        <taxon>Micrococcales</taxon>
        <taxon>Cellulomonadaceae</taxon>
        <taxon>Cellulomonas</taxon>
    </lineage>
</organism>
<feature type="domain" description="GH18" evidence="9">
    <location>
        <begin position="41"/>
        <end position="477"/>
    </location>
</feature>
<evidence type="ECO:0000313" key="11">
    <source>
        <dbReference type="Proteomes" id="UP000283374"/>
    </source>
</evidence>
<evidence type="ECO:0000313" key="10">
    <source>
        <dbReference type="EMBL" id="RHA44352.1"/>
    </source>
</evidence>
<evidence type="ECO:0000256" key="7">
    <source>
        <dbReference type="RuleBase" id="RU004453"/>
    </source>
</evidence>
<feature type="chain" id="PRO_5019453073" description="chitinase" evidence="8">
    <location>
        <begin position="30"/>
        <end position="477"/>
    </location>
</feature>
<protein>
    <recommendedName>
        <fullName evidence="2">chitinase</fullName>
        <ecNumber evidence="2">3.2.1.14</ecNumber>
    </recommendedName>
</protein>
<dbReference type="OrthoDB" id="99456at2"/>
<keyword evidence="4" id="KW-0146">Chitin degradation</keyword>
<dbReference type="Pfam" id="PF00704">
    <property type="entry name" value="Glyco_hydro_18"/>
    <property type="match status" value="1"/>
</dbReference>
<comment type="caution">
    <text evidence="10">The sequence shown here is derived from an EMBL/GenBank/DDBJ whole genome shotgun (WGS) entry which is preliminary data.</text>
</comment>
<evidence type="ECO:0000256" key="1">
    <source>
        <dbReference type="ARBA" id="ARBA00000822"/>
    </source>
</evidence>
<keyword evidence="3 6" id="KW-0378">Hydrolase</keyword>
<gene>
    <name evidence="10" type="ORF">D1825_01715</name>
</gene>
<evidence type="ECO:0000256" key="8">
    <source>
        <dbReference type="SAM" id="SignalP"/>
    </source>
</evidence>
<keyword evidence="4" id="KW-0624">Polysaccharide degradation</keyword>
<dbReference type="PANTHER" id="PTHR11177:SF317">
    <property type="entry name" value="CHITINASE 12-RELATED"/>
    <property type="match status" value="1"/>
</dbReference>
<evidence type="ECO:0000256" key="6">
    <source>
        <dbReference type="RuleBase" id="RU000489"/>
    </source>
</evidence>
<dbReference type="InterPro" id="IPR050314">
    <property type="entry name" value="Glycosyl_Hydrlase_18"/>
</dbReference>
<dbReference type="PANTHER" id="PTHR11177">
    <property type="entry name" value="CHITINASE"/>
    <property type="match status" value="1"/>
</dbReference>
<dbReference type="PROSITE" id="PS51910">
    <property type="entry name" value="GH18_2"/>
    <property type="match status" value="1"/>
</dbReference>
<dbReference type="GO" id="GO:0008843">
    <property type="term" value="F:endochitinase activity"/>
    <property type="evidence" value="ECO:0007669"/>
    <property type="project" value="UniProtKB-EC"/>
</dbReference>
<dbReference type="InterPro" id="IPR017853">
    <property type="entry name" value="GH"/>
</dbReference>
<accession>A0A413RQS9</accession>
<dbReference type="InterPro" id="IPR001579">
    <property type="entry name" value="Glyco_hydro_18_chit_AS"/>
</dbReference>
<dbReference type="SUPFAM" id="SSF51445">
    <property type="entry name" value="(Trans)glycosidases"/>
    <property type="match status" value="1"/>
</dbReference>
<evidence type="ECO:0000256" key="3">
    <source>
        <dbReference type="ARBA" id="ARBA00022801"/>
    </source>
</evidence>
<keyword evidence="8" id="KW-0732">Signal</keyword>
<feature type="signal peptide" evidence="8">
    <location>
        <begin position="1"/>
        <end position="29"/>
    </location>
</feature>
<dbReference type="PROSITE" id="PS51318">
    <property type="entry name" value="TAT"/>
    <property type="match status" value="1"/>
</dbReference>
<dbReference type="InterPro" id="IPR006311">
    <property type="entry name" value="TAT_signal"/>
</dbReference>
<dbReference type="Gene3D" id="3.20.20.80">
    <property type="entry name" value="Glycosidases"/>
    <property type="match status" value="1"/>
</dbReference>
<dbReference type="Proteomes" id="UP000283374">
    <property type="component" value="Unassembled WGS sequence"/>
</dbReference>
<dbReference type="GO" id="GO:0008061">
    <property type="term" value="F:chitin binding"/>
    <property type="evidence" value="ECO:0007669"/>
    <property type="project" value="InterPro"/>
</dbReference>
<keyword evidence="5 6" id="KW-0326">Glycosidase</keyword>
<dbReference type="RefSeq" id="WP_118765773.1">
    <property type="nucleotide sequence ID" value="NZ_QWKP01000089.1"/>
</dbReference>
<dbReference type="InterPro" id="IPR011583">
    <property type="entry name" value="Chitinase_II/V-like_cat"/>
</dbReference>
<dbReference type="AlphaFoldDB" id="A0A413RQS9"/>
<dbReference type="EC" id="3.2.1.14" evidence="2"/>
<dbReference type="CDD" id="cd06548">
    <property type="entry name" value="GH18_chitinase"/>
    <property type="match status" value="1"/>
</dbReference>
<dbReference type="InterPro" id="IPR029070">
    <property type="entry name" value="Chitinase_insertion_sf"/>
</dbReference>
<evidence type="ECO:0000256" key="2">
    <source>
        <dbReference type="ARBA" id="ARBA00012729"/>
    </source>
</evidence>
<evidence type="ECO:0000259" key="9">
    <source>
        <dbReference type="PROSITE" id="PS51910"/>
    </source>
</evidence>
<reference evidence="10 11" key="1">
    <citation type="submission" date="2018-08" db="EMBL/GenBank/DDBJ databases">
        <title>Cellulomonas rhizosphaerae sp. nov., a novel actinomycete isolated from soil.</title>
        <authorList>
            <person name="Tian Y."/>
        </authorList>
    </citation>
    <scope>NUCLEOTIDE SEQUENCE [LARGE SCALE GENOMIC DNA]</scope>
    <source>
        <strain evidence="10 11">NEAU-TCZ24</strain>
    </source>
</reference>
<keyword evidence="11" id="KW-1185">Reference proteome</keyword>
<proteinExistence type="inferred from homology"/>
<evidence type="ECO:0000256" key="5">
    <source>
        <dbReference type="ARBA" id="ARBA00023295"/>
    </source>
</evidence>
<dbReference type="SMART" id="SM00636">
    <property type="entry name" value="Glyco_18"/>
    <property type="match status" value="1"/>
</dbReference>
<sequence>MPRPRRSSMIAAVALAAAAALVVPQSAQASPSKPHPDAPKKVVTAYFADWDVYGRGYYVKDIPVDKLNVIQYAFGVPKYDPATGAASCDVLDPWADYQQVYWGPENTVDGVADNPSNPDQHLFGNFNQLQKLKAANPHLKVEISLGGWTKSTWFSTLASTPELRKSFVSSCIDTFIKGNLPGGGWPENAGGEGAAAGLFDGIDIDWEYPTQVADGNVNVGPADRHNATLLAAEFRKQLDEYGKTTGKHYLLTAALPAATSANKYFELKAISKYFDWDNVMTYDYNVASGPKASHNTLFTPDPRDPNAKNLTWNTTGTVAYYLLNGVPANKIVVGVPFYGQQYLRTSTKNNGLYSAFDNTGTDSNSLVVDVAPQPTYHALVDEGGYVNSAGTVGGKGYQAFWNPLAGEPYLFNPAASHPNLTTGAATVPTLIAFSSPKSIGERTKLVKALGLRGAMAWEISQDSNDHALINALAPILK</sequence>
<keyword evidence="4" id="KW-0119">Carbohydrate metabolism</keyword>
<dbReference type="PROSITE" id="PS01095">
    <property type="entry name" value="GH18_1"/>
    <property type="match status" value="1"/>
</dbReference>
<name>A0A413RQS9_9CELL</name>
<dbReference type="GO" id="GO:0005975">
    <property type="term" value="P:carbohydrate metabolic process"/>
    <property type="evidence" value="ECO:0007669"/>
    <property type="project" value="InterPro"/>
</dbReference>
<dbReference type="GO" id="GO:0006032">
    <property type="term" value="P:chitin catabolic process"/>
    <property type="evidence" value="ECO:0007669"/>
    <property type="project" value="UniProtKB-KW"/>
</dbReference>
<dbReference type="EMBL" id="QWKP01000089">
    <property type="protein sequence ID" value="RHA44352.1"/>
    <property type="molecule type" value="Genomic_DNA"/>
</dbReference>
<dbReference type="Gene3D" id="3.10.50.10">
    <property type="match status" value="1"/>
</dbReference>